<dbReference type="AlphaFoldDB" id="A0A072PVW4"/>
<comment type="caution">
    <text evidence="11">The sequence shown here is derived from an EMBL/GenBank/DDBJ whole genome shotgun (WGS) entry which is preliminary data.</text>
</comment>
<evidence type="ECO:0000313" key="12">
    <source>
        <dbReference type="Proteomes" id="UP000027920"/>
    </source>
</evidence>
<evidence type="ECO:0000256" key="3">
    <source>
        <dbReference type="ARBA" id="ARBA00022723"/>
    </source>
</evidence>
<comment type="subcellular location">
    <subcellularLocation>
        <location evidence="1">Nucleus</location>
    </subcellularLocation>
</comment>
<evidence type="ECO:0000256" key="4">
    <source>
        <dbReference type="ARBA" id="ARBA00022737"/>
    </source>
</evidence>
<keyword evidence="5 8" id="KW-0863">Zinc-finger</keyword>
<dbReference type="InterPro" id="IPR055046">
    <property type="entry name" value="Nab2-like_Znf-CCCH"/>
</dbReference>
<dbReference type="Pfam" id="PF14608">
    <property type="entry name" value="zf-CCCH_2"/>
    <property type="match status" value="4"/>
</dbReference>
<dbReference type="GO" id="GO:0008270">
    <property type="term" value="F:zinc ion binding"/>
    <property type="evidence" value="ECO:0007669"/>
    <property type="project" value="UniProtKB-KW"/>
</dbReference>
<feature type="region of interest" description="Disordered" evidence="9">
    <location>
        <begin position="118"/>
        <end position="186"/>
    </location>
</feature>
<dbReference type="STRING" id="1182545.A0A072PVW4"/>
<dbReference type="GO" id="GO:0005634">
    <property type="term" value="C:nucleus"/>
    <property type="evidence" value="ECO:0007669"/>
    <property type="project" value="UniProtKB-SubCell"/>
</dbReference>
<dbReference type="InterPro" id="IPR000571">
    <property type="entry name" value="Znf_CCCH"/>
</dbReference>
<dbReference type="InterPro" id="IPR043094">
    <property type="entry name" value="Nab2/ZC3H14_N_sf"/>
</dbReference>
<evidence type="ECO:0000256" key="9">
    <source>
        <dbReference type="SAM" id="MobiDB-lite"/>
    </source>
</evidence>
<dbReference type="HOGENOM" id="CLU_027088_1_0_1"/>
<proteinExistence type="inferred from homology"/>
<dbReference type="EMBL" id="AMGV01000001">
    <property type="protein sequence ID" value="KEF63493.1"/>
    <property type="molecule type" value="Genomic_DNA"/>
</dbReference>
<dbReference type="OrthoDB" id="438553at2759"/>
<feature type="compositionally biased region" description="Basic and acidic residues" evidence="9">
    <location>
        <begin position="267"/>
        <end position="276"/>
    </location>
</feature>
<dbReference type="VEuPathDB" id="FungiDB:A1O9_01471"/>
<comment type="similarity">
    <text evidence="2">Belongs to the ZC3H14 family.</text>
</comment>
<feature type="region of interest" description="Disordered" evidence="9">
    <location>
        <begin position="251"/>
        <end position="331"/>
    </location>
</feature>
<accession>A0A072PVW4</accession>
<feature type="region of interest" description="Disordered" evidence="9">
    <location>
        <begin position="470"/>
        <end position="519"/>
    </location>
</feature>
<dbReference type="Gene3D" id="1.10.340.40">
    <property type="entry name" value="Nuclear abundant poly(A) RNA-bind protein 2, N-terminal domain"/>
    <property type="match status" value="1"/>
</dbReference>
<keyword evidence="12" id="KW-1185">Reference proteome</keyword>
<dbReference type="GO" id="GO:0043488">
    <property type="term" value="P:regulation of mRNA stability"/>
    <property type="evidence" value="ECO:0007669"/>
    <property type="project" value="InterPro"/>
</dbReference>
<organism evidence="11 12">
    <name type="scientific">Exophiala aquamarina CBS 119918</name>
    <dbReference type="NCBI Taxonomy" id="1182545"/>
    <lineage>
        <taxon>Eukaryota</taxon>
        <taxon>Fungi</taxon>
        <taxon>Dikarya</taxon>
        <taxon>Ascomycota</taxon>
        <taxon>Pezizomycotina</taxon>
        <taxon>Eurotiomycetes</taxon>
        <taxon>Chaetothyriomycetidae</taxon>
        <taxon>Chaetothyriales</taxon>
        <taxon>Herpotrichiellaceae</taxon>
        <taxon>Exophiala</taxon>
    </lineage>
</organism>
<dbReference type="GO" id="GO:0008143">
    <property type="term" value="F:poly(A) binding"/>
    <property type="evidence" value="ECO:0007669"/>
    <property type="project" value="InterPro"/>
</dbReference>
<protein>
    <recommendedName>
        <fullName evidence="10">C3H1-type domain-containing protein</fullName>
    </recommendedName>
</protein>
<feature type="compositionally biased region" description="Polar residues" evidence="9">
    <location>
        <begin position="288"/>
        <end position="300"/>
    </location>
</feature>
<dbReference type="PANTHER" id="PTHR14738:SF29">
    <property type="entry name" value="ZINC FINGER CCCH DOMAIN-CONTAINING PROTEIN 14"/>
    <property type="match status" value="1"/>
</dbReference>
<feature type="compositionally biased region" description="Polar residues" evidence="9">
    <location>
        <begin position="83"/>
        <end position="97"/>
    </location>
</feature>
<evidence type="ECO:0000259" key="10">
    <source>
        <dbReference type="PROSITE" id="PS50103"/>
    </source>
</evidence>
<reference evidence="11 12" key="1">
    <citation type="submission" date="2013-03" db="EMBL/GenBank/DDBJ databases">
        <title>The Genome Sequence of Exophiala aquamarina CBS 119918.</title>
        <authorList>
            <consortium name="The Broad Institute Genomics Platform"/>
            <person name="Cuomo C."/>
            <person name="de Hoog S."/>
            <person name="Gorbushina A."/>
            <person name="Walker B."/>
            <person name="Young S.K."/>
            <person name="Zeng Q."/>
            <person name="Gargeya S."/>
            <person name="Fitzgerald M."/>
            <person name="Haas B."/>
            <person name="Abouelleil A."/>
            <person name="Allen A.W."/>
            <person name="Alvarado L."/>
            <person name="Arachchi H.M."/>
            <person name="Berlin A.M."/>
            <person name="Chapman S.B."/>
            <person name="Gainer-Dewar J."/>
            <person name="Goldberg J."/>
            <person name="Griggs A."/>
            <person name="Gujja S."/>
            <person name="Hansen M."/>
            <person name="Howarth C."/>
            <person name="Imamovic A."/>
            <person name="Ireland A."/>
            <person name="Larimer J."/>
            <person name="McCowan C."/>
            <person name="Murphy C."/>
            <person name="Pearson M."/>
            <person name="Poon T.W."/>
            <person name="Priest M."/>
            <person name="Roberts A."/>
            <person name="Saif S."/>
            <person name="Shea T."/>
            <person name="Sisk P."/>
            <person name="Sykes S."/>
            <person name="Wortman J."/>
            <person name="Nusbaum C."/>
            <person name="Birren B."/>
        </authorList>
    </citation>
    <scope>NUCLEOTIDE SEQUENCE [LARGE SCALE GENOMIC DNA]</scope>
    <source>
        <strain evidence="11 12">CBS 119918</strain>
    </source>
</reference>
<gene>
    <name evidence="11" type="ORF">A1O9_01471</name>
</gene>
<dbReference type="Proteomes" id="UP000027920">
    <property type="component" value="Unassembled WGS sequence"/>
</dbReference>
<keyword evidence="3 8" id="KW-0479">Metal-binding</keyword>
<keyword evidence="6 8" id="KW-0862">Zinc</keyword>
<evidence type="ECO:0000256" key="2">
    <source>
        <dbReference type="ARBA" id="ARBA00008423"/>
    </source>
</evidence>
<evidence type="ECO:0000256" key="7">
    <source>
        <dbReference type="ARBA" id="ARBA00023242"/>
    </source>
</evidence>
<dbReference type="GeneID" id="25276417"/>
<sequence>MATIAPDTPAAQALSNAVHAKLVEEGWTQDDDTSLAEYIVLMLANGKTQDQIASELAGELLQDATGTTEFAQWLFQQVDRMQDASQQSGKPATQEQSSSDHVHTENPIPAAYEMDMADSAPENAPRGPKGLHGGRPQANRGRGSMSNKGVDSALHRTRGSDRINSHGNMRGAPKGPRSSQDRGARPGMQKALNNMALANVAGMQNPMIMNGGQSPQTPMQMSPQQQMEFMAMMEQQTRMMAQLTGMMPGGNGVFPQGGAQQNGHGRSLFDRVEPSRGRGGRGRGRGGSNQNGHIKSPTKTGDNDTAMEGDEQSTDAPGMDVDQPAGQPKQDAANTMCHFNLRCTNKDCPYVHQSPAAPSGTTVDMSDTCTFGVACKNPKCTGKHPSPAQLKASLAQEICKFFPNCTRPNCPYKHPNAPLCRFGSNCKTPNCQFTHLEIPCHFNPCTNMRCPYKHNPGQQKATSLADYTWTPDKQTQTPQSAATAGSGDHVSDRRFVDENAGEEELVKPETAGNGEGVVT</sequence>
<feature type="compositionally biased region" description="Polar residues" evidence="9">
    <location>
        <begin position="471"/>
        <end position="483"/>
    </location>
</feature>
<evidence type="ECO:0000313" key="11">
    <source>
        <dbReference type="EMBL" id="KEF63493.1"/>
    </source>
</evidence>
<dbReference type="Pfam" id="PF22683">
    <property type="entry name" value="Nab2-like_zf-CCCH"/>
    <property type="match status" value="1"/>
</dbReference>
<dbReference type="RefSeq" id="XP_013266083.1">
    <property type="nucleotide sequence ID" value="XM_013410629.1"/>
</dbReference>
<feature type="domain" description="C3H1-type" evidence="10">
    <location>
        <begin position="393"/>
        <end position="417"/>
    </location>
</feature>
<evidence type="ECO:0000256" key="8">
    <source>
        <dbReference type="PROSITE-ProRule" id="PRU00723"/>
    </source>
</evidence>
<dbReference type="GO" id="GO:0005737">
    <property type="term" value="C:cytoplasm"/>
    <property type="evidence" value="ECO:0007669"/>
    <property type="project" value="TreeGrafter"/>
</dbReference>
<evidence type="ECO:0000256" key="1">
    <source>
        <dbReference type="ARBA" id="ARBA00004123"/>
    </source>
</evidence>
<keyword evidence="7" id="KW-0539">Nucleus</keyword>
<name>A0A072PVW4_9EURO</name>
<feature type="region of interest" description="Disordered" evidence="9">
    <location>
        <begin position="81"/>
        <end position="104"/>
    </location>
</feature>
<evidence type="ECO:0000256" key="6">
    <source>
        <dbReference type="ARBA" id="ARBA00022833"/>
    </source>
</evidence>
<dbReference type="Gene3D" id="4.10.1000.40">
    <property type="match status" value="1"/>
</dbReference>
<feature type="zinc finger region" description="C3H1-type" evidence="8">
    <location>
        <begin position="393"/>
        <end position="417"/>
    </location>
</feature>
<evidence type="ECO:0000256" key="5">
    <source>
        <dbReference type="ARBA" id="ARBA00022771"/>
    </source>
</evidence>
<dbReference type="PROSITE" id="PS50103">
    <property type="entry name" value="ZF_C3H1"/>
    <property type="match status" value="1"/>
</dbReference>
<dbReference type="Gene3D" id="4.10.1000.30">
    <property type="match status" value="1"/>
</dbReference>
<dbReference type="PANTHER" id="PTHR14738">
    <property type="entry name" value="ZINC FINGER CCCH DOMAIN-CONTAINING PROTEIN 14"/>
    <property type="match status" value="1"/>
</dbReference>
<keyword evidence="4" id="KW-0677">Repeat</keyword>
<dbReference type="InterPro" id="IPR040366">
    <property type="entry name" value="Nab2/ZC3H14"/>
</dbReference>